<evidence type="ECO:0000256" key="2">
    <source>
        <dbReference type="SAM" id="Phobius"/>
    </source>
</evidence>
<name>A0A3A1Y7T9_9GAMM</name>
<evidence type="ECO:0000313" key="4">
    <source>
        <dbReference type="Proteomes" id="UP000265964"/>
    </source>
</evidence>
<feature type="transmembrane region" description="Helical" evidence="2">
    <location>
        <begin position="144"/>
        <end position="163"/>
    </location>
</feature>
<feature type="region of interest" description="Disordered" evidence="1">
    <location>
        <begin position="243"/>
        <end position="272"/>
    </location>
</feature>
<comment type="caution">
    <text evidence="3">The sequence shown here is derived from an EMBL/GenBank/DDBJ whole genome shotgun (WGS) entry which is preliminary data.</text>
</comment>
<feature type="transmembrane region" description="Helical" evidence="2">
    <location>
        <begin position="5"/>
        <end position="22"/>
    </location>
</feature>
<gene>
    <name evidence="3" type="ORF">CKF59_05535</name>
</gene>
<organism evidence="3 4">
    <name type="scientific">Psittacicella gerlachiana</name>
    <dbReference type="NCBI Taxonomy" id="2028574"/>
    <lineage>
        <taxon>Bacteria</taxon>
        <taxon>Pseudomonadati</taxon>
        <taxon>Pseudomonadota</taxon>
        <taxon>Gammaproteobacteria</taxon>
        <taxon>Pasteurellales</taxon>
        <taxon>Psittacicellaceae</taxon>
        <taxon>Psittacicella</taxon>
    </lineage>
</organism>
<keyword evidence="2" id="KW-1133">Transmembrane helix</keyword>
<dbReference type="EMBL" id="NRJF01000165">
    <property type="protein sequence ID" value="RIY34363.1"/>
    <property type="molecule type" value="Genomic_DNA"/>
</dbReference>
<keyword evidence="2" id="KW-0472">Membrane</keyword>
<dbReference type="OrthoDB" id="5677826at2"/>
<dbReference type="AlphaFoldDB" id="A0A3A1Y7T9"/>
<reference evidence="3 4" key="1">
    <citation type="submission" date="2017-08" db="EMBL/GenBank/DDBJ databases">
        <title>Reclassification of Bisgaard taxon 37 and 44.</title>
        <authorList>
            <person name="Christensen H."/>
        </authorList>
    </citation>
    <scope>NUCLEOTIDE SEQUENCE [LARGE SCALE GENOMIC DNA]</scope>
    <source>
        <strain evidence="3 4">EEAB3T1</strain>
    </source>
</reference>
<keyword evidence="2" id="KW-0812">Transmembrane</keyword>
<dbReference type="Proteomes" id="UP000265964">
    <property type="component" value="Unassembled WGS sequence"/>
</dbReference>
<proteinExistence type="predicted"/>
<feature type="transmembrane region" description="Helical" evidence="2">
    <location>
        <begin position="81"/>
        <end position="100"/>
    </location>
</feature>
<sequence length="272" mass="32026">MLKLIAVNLAPILFVMVLYLTLYTDQAVLYAGTIYVLVDISVFIFRLALTPDIWRSRVIVLQKIIYNSLMGLSAYENDIKYFAIGLVAYHALIAFACWWLQRKNQYFVELYETRFLGPISRLEQMGVIMSGEHRNSYIKAVNELYLRNMFILTCLYIVILPAVNLETAGWYTFLSFICIAIVNWLLVLNLTVRVFKYFRSNINIKDFELNVKRMQQTMEDGVNTDEMKEKYTEVENFLKQFQDQQTHDKESLPNEKNDHEEENKSDSSKKRR</sequence>
<accession>A0A3A1Y7T9</accession>
<feature type="transmembrane region" description="Helical" evidence="2">
    <location>
        <begin position="28"/>
        <end position="49"/>
    </location>
</feature>
<dbReference type="RefSeq" id="WP_119534967.1">
    <property type="nucleotide sequence ID" value="NZ_NRJF01000165.1"/>
</dbReference>
<evidence type="ECO:0000313" key="3">
    <source>
        <dbReference type="EMBL" id="RIY34363.1"/>
    </source>
</evidence>
<keyword evidence="4" id="KW-1185">Reference proteome</keyword>
<evidence type="ECO:0000256" key="1">
    <source>
        <dbReference type="SAM" id="MobiDB-lite"/>
    </source>
</evidence>
<feature type="transmembrane region" description="Helical" evidence="2">
    <location>
        <begin position="169"/>
        <end position="192"/>
    </location>
</feature>
<feature type="compositionally biased region" description="Basic and acidic residues" evidence="1">
    <location>
        <begin position="245"/>
        <end position="272"/>
    </location>
</feature>
<protein>
    <submittedName>
        <fullName evidence="3">Uncharacterized protein</fullName>
    </submittedName>
</protein>